<keyword evidence="3" id="KW-1185">Reference proteome</keyword>
<dbReference type="Gene3D" id="1.10.472.10">
    <property type="entry name" value="Cyclin-like"/>
    <property type="match status" value="1"/>
</dbReference>
<dbReference type="InterPro" id="IPR013922">
    <property type="entry name" value="Cyclin_PHO80-like"/>
</dbReference>
<reference evidence="2 3" key="1">
    <citation type="submission" date="2020-12" db="EMBL/GenBank/DDBJ databases">
        <title>Metabolic potential, ecology and presence of endohyphal bacteria is reflected in genomic diversity of Mucoromycotina.</title>
        <authorList>
            <person name="Muszewska A."/>
            <person name="Okrasinska A."/>
            <person name="Steczkiewicz K."/>
            <person name="Drgas O."/>
            <person name="Orlowska M."/>
            <person name="Perlinska-Lenart U."/>
            <person name="Aleksandrzak-Piekarczyk T."/>
            <person name="Szatraj K."/>
            <person name="Zielenkiewicz U."/>
            <person name="Pilsyk S."/>
            <person name="Malc E."/>
            <person name="Mieczkowski P."/>
            <person name="Kruszewska J.S."/>
            <person name="Biernat P."/>
            <person name="Pawlowska J."/>
        </authorList>
    </citation>
    <scope>NUCLEOTIDE SEQUENCE [LARGE SCALE GENOMIC DNA]</scope>
    <source>
        <strain evidence="2 3">CBS 142.35</strain>
    </source>
</reference>
<accession>A0A8H7S8F2</accession>
<dbReference type="AlphaFoldDB" id="A0A8H7S8F2"/>
<dbReference type="GO" id="GO:0000307">
    <property type="term" value="C:cyclin-dependent protein kinase holoenzyme complex"/>
    <property type="evidence" value="ECO:0007669"/>
    <property type="project" value="TreeGrafter"/>
</dbReference>
<evidence type="ECO:0008006" key="4">
    <source>
        <dbReference type="Google" id="ProtNLM"/>
    </source>
</evidence>
<sequence>MLAKPTELAEFCAYIFPRVWTGSFRQSTARFKHHATFTIYLRTLFERFKSYTRLYEIQETFSVCIFLALFYVHRLRSANPTVHGSKGSEARIFTTALMIAYKYYTDYTFLPSVLEQWEYVSHILSTELRSMEIEFLTGIDNTIGVHASDFFRFSIQCQYWLQLMIKDPELSRTRTMKMHRFSKLFENKEQVPSSSLSPSKRKHSVDDKRQQQQQQIVAKGPTKRRRQNDISKSQGYQFVRHPGSPREVSTIDREIVKRG</sequence>
<dbReference type="EMBL" id="JAEPRB010000041">
    <property type="protein sequence ID" value="KAG2224516.1"/>
    <property type="molecule type" value="Genomic_DNA"/>
</dbReference>
<evidence type="ECO:0000313" key="3">
    <source>
        <dbReference type="Proteomes" id="UP000646827"/>
    </source>
</evidence>
<feature type="compositionally biased region" description="Basic and acidic residues" evidence="1">
    <location>
        <begin position="249"/>
        <end position="259"/>
    </location>
</feature>
<organism evidence="2 3">
    <name type="scientific">Circinella minor</name>
    <dbReference type="NCBI Taxonomy" id="1195481"/>
    <lineage>
        <taxon>Eukaryota</taxon>
        <taxon>Fungi</taxon>
        <taxon>Fungi incertae sedis</taxon>
        <taxon>Mucoromycota</taxon>
        <taxon>Mucoromycotina</taxon>
        <taxon>Mucoromycetes</taxon>
        <taxon>Mucorales</taxon>
        <taxon>Lichtheimiaceae</taxon>
        <taxon>Circinella</taxon>
    </lineage>
</organism>
<proteinExistence type="predicted"/>
<dbReference type="SUPFAM" id="SSF47954">
    <property type="entry name" value="Cyclin-like"/>
    <property type="match status" value="1"/>
</dbReference>
<name>A0A8H7S8F2_9FUNG</name>
<comment type="caution">
    <text evidence="2">The sequence shown here is derived from an EMBL/GenBank/DDBJ whole genome shotgun (WGS) entry which is preliminary data.</text>
</comment>
<dbReference type="OrthoDB" id="10316411at2759"/>
<protein>
    <recommendedName>
        <fullName evidence="4">Cyclin N-terminal domain-containing protein</fullName>
    </recommendedName>
</protein>
<dbReference type="Pfam" id="PF08613">
    <property type="entry name" value="Cyclin"/>
    <property type="match status" value="1"/>
</dbReference>
<dbReference type="CDD" id="cd20557">
    <property type="entry name" value="CYCLIN_ScPCL1-like"/>
    <property type="match status" value="1"/>
</dbReference>
<dbReference type="PANTHER" id="PTHR15615:SF27">
    <property type="entry name" value="PHO85 CYCLIN CLG1"/>
    <property type="match status" value="1"/>
</dbReference>
<dbReference type="GO" id="GO:0016538">
    <property type="term" value="F:cyclin-dependent protein serine/threonine kinase regulator activity"/>
    <property type="evidence" value="ECO:0007669"/>
    <property type="project" value="TreeGrafter"/>
</dbReference>
<evidence type="ECO:0000256" key="1">
    <source>
        <dbReference type="SAM" id="MobiDB-lite"/>
    </source>
</evidence>
<dbReference type="InterPro" id="IPR036915">
    <property type="entry name" value="Cyclin-like_sf"/>
</dbReference>
<dbReference type="PANTHER" id="PTHR15615">
    <property type="match status" value="1"/>
</dbReference>
<dbReference type="GO" id="GO:0005634">
    <property type="term" value="C:nucleus"/>
    <property type="evidence" value="ECO:0007669"/>
    <property type="project" value="TreeGrafter"/>
</dbReference>
<evidence type="ECO:0000313" key="2">
    <source>
        <dbReference type="EMBL" id="KAG2224516.1"/>
    </source>
</evidence>
<dbReference type="Proteomes" id="UP000646827">
    <property type="component" value="Unassembled WGS sequence"/>
</dbReference>
<gene>
    <name evidence="2" type="ORF">INT45_004361</name>
</gene>
<dbReference type="GO" id="GO:0019901">
    <property type="term" value="F:protein kinase binding"/>
    <property type="evidence" value="ECO:0007669"/>
    <property type="project" value="InterPro"/>
</dbReference>
<feature type="region of interest" description="Disordered" evidence="1">
    <location>
        <begin position="189"/>
        <end position="259"/>
    </location>
</feature>